<gene>
    <name evidence="1" type="ORF">CT19425_P30083</name>
</gene>
<protein>
    <submittedName>
        <fullName evidence="1">Uncharacterized protein</fullName>
    </submittedName>
</protein>
<sequence>MMRRRRGIGLAGSTRNKARLLLPEKRAWRNNPPYCRAVGTKQRSPPCGALRRERGDAVRLPGAARWALAGRGSSAIPAGAGSATAVSPSACATHYMSLFDPWATGPLLLRQIVALFEELRHNRATLVSKPRHALALCQPPTHCFKAFEKPLLA</sequence>
<evidence type="ECO:0000313" key="2">
    <source>
        <dbReference type="Proteomes" id="UP000255505"/>
    </source>
</evidence>
<name>A0A375IRI8_9BURK</name>
<evidence type="ECO:0000313" key="1">
    <source>
        <dbReference type="EMBL" id="SPK77234.1"/>
    </source>
</evidence>
<reference evidence="1 2" key="1">
    <citation type="submission" date="2018-01" db="EMBL/GenBank/DDBJ databases">
        <authorList>
            <person name="Gaut B.S."/>
            <person name="Morton B.R."/>
            <person name="Clegg M.T."/>
            <person name="Duvall M.R."/>
        </authorList>
    </citation>
    <scope>NUCLEOTIDE SEQUENCE [LARGE SCALE GENOMIC DNA]</scope>
    <source>
        <strain evidence="1">Cupriavidus taiwanensis LMG 19425</strain>
        <plasmid evidence="2">Plasmid iii</plasmid>
    </source>
</reference>
<proteinExistence type="predicted"/>
<geneLocation type="plasmid" evidence="1">
    <name>III</name>
</geneLocation>
<organism evidence="1 2">
    <name type="scientific">Cupriavidus taiwanensis</name>
    <dbReference type="NCBI Taxonomy" id="164546"/>
    <lineage>
        <taxon>Bacteria</taxon>
        <taxon>Pseudomonadati</taxon>
        <taxon>Pseudomonadota</taxon>
        <taxon>Betaproteobacteria</taxon>
        <taxon>Burkholderiales</taxon>
        <taxon>Burkholderiaceae</taxon>
        <taxon>Cupriavidus</taxon>
    </lineage>
</organism>
<accession>A0A375IRI8</accession>
<dbReference type="Proteomes" id="UP000255505">
    <property type="component" value="Plasmid III"/>
</dbReference>
<dbReference type="EMBL" id="LT991978">
    <property type="protein sequence ID" value="SPK77234.1"/>
    <property type="molecule type" value="Genomic_DNA"/>
</dbReference>
<keyword evidence="1" id="KW-0614">Plasmid</keyword>
<dbReference type="AlphaFoldDB" id="A0A375IRI8"/>